<evidence type="ECO:0000256" key="2">
    <source>
        <dbReference type="ARBA" id="ARBA00004972"/>
    </source>
</evidence>
<dbReference type="InterPro" id="IPR017941">
    <property type="entry name" value="Rieske_2Fe-2S"/>
</dbReference>
<evidence type="ECO:0000313" key="14">
    <source>
        <dbReference type="EMBL" id="CAD8112525.1"/>
    </source>
</evidence>
<comment type="subcellular location">
    <subcellularLocation>
        <location evidence="1">Membrane</location>
    </subcellularLocation>
</comment>
<evidence type="ECO:0000256" key="1">
    <source>
        <dbReference type="ARBA" id="ARBA00004370"/>
    </source>
</evidence>
<dbReference type="PANTHER" id="PTHR21266:SF32">
    <property type="entry name" value="CHOLESTEROL 7-DESATURASE NVD"/>
    <property type="match status" value="1"/>
</dbReference>
<evidence type="ECO:0000259" key="13">
    <source>
        <dbReference type="PROSITE" id="PS51296"/>
    </source>
</evidence>
<protein>
    <recommendedName>
        <fullName evidence="9">cholesterol 7-desaturase</fullName>
        <ecNumber evidence="9">1.14.19.21</ecNumber>
    </recommendedName>
</protein>
<evidence type="ECO:0000256" key="7">
    <source>
        <dbReference type="ARBA" id="ARBA00025712"/>
    </source>
</evidence>
<dbReference type="OMA" id="HTNCREI"/>
<comment type="pathway">
    <text evidence="2">Hormone biosynthesis.</text>
</comment>
<dbReference type="EC" id="1.14.19.21" evidence="9"/>
<evidence type="ECO:0000313" key="15">
    <source>
        <dbReference type="Proteomes" id="UP000688137"/>
    </source>
</evidence>
<keyword evidence="15" id="KW-1185">Reference proteome</keyword>
<dbReference type="GO" id="GO:0016020">
    <property type="term" value="C:membrane"/>
    <property type="evidence" value="ECO:0007669"/>
    <property type="project" value="UniProtKB-SubCell"/>
</dbReference>
<evidence type="ECO:0000256" key="12">
    <source>
        <dbReference type="SAM" id="Phobius"/>
    </source>
</evidence>
<proteinExistence type="inferred from homology"/>
<sequence>MECLRLEIVLPLCIIALYYFYYKKFRFFVIEEKKKENIIRHKQIRGNCPPSYPNGWYRLCRSTELKIGQVEEIKLAGRHIAYYRGTDKVVYAVAAYCPHMGANLGIGGQVKFKSCIECPFHGWAFDGKSGLCVNSEKLDPKIVSTYCYNNIEKMNPNQKGEYLQKVEEGEIKIKTYLIREIKGMVYIWLHCKEAKPWYEPMVEKCDHLQLRGESINYINCHIQEFPENGADIRHFDYIHASVSDFIPTWLIKFKWNMKSMPANEPDFYKKMEHPKEKIRNYQKKLFDHYLSNKELRPYMNVLCLDGSLMFFNRWKINALYITGFQMGPATIQLYILSSLFEVFYKQALQPVEKFNQKVFLTLHINSYLPYWLSAYILSGGLRQIISDVSVWDNKIFAAKSCYNLKGDADPVLMRWRQWYSQFYEGSREFEQKLDSLEW</sequence>
<evidence type="ECO:0000256" key="8">
    <source>
        <dbReference type="ARBA" id="ARBA00025729"/>
    </source>
</evidence>
<keyword evidence="5" id="KW-0560">Oxidoreductase</keyword>
<evidence type="ECO:0000256" key="5">
    <source>
        <dbReference type="ARBA" id="ARBA00023002"/>
    </source>
</evidence>
<evidence type="ECO:0000256" key="4">
    <source>
        <dbReference type="ARBA" id="ARBA00022989"/>
    </source>
</evidence>
<dbReference type="GO" id="GO:0051537">
    <property type="term" value="F:2 iron, 2 sulfur cluster binding"/>
    <property type="evidence" value="ECO:0007669"/>
    <property type="project" value="InterPro"/>
</dbReference>
<dbReference type="GO" id="GO:0008203">
    <property type="term" value="P:cholesterol metabolic process"/>
    <property type="evidence" value="ECO:0007669"/>
    <property type="project" value="InterPro"/>
</dbReference>
<keyword evidence="4 12" id="KW-1133">Transmembrane helix</keyword>
<dbReference type="Pfam" id="PF00355">
    <property type="entry name" value="Rieske"/>
    <property type="match status" value="1"/>
</dbReference>
<keyword evidence="6 12" id="KW-0472">Membrane</keyword>
<comment type="catalytic activity">
    <reaction evidence="10">
        <text>cholesterol + NADH + O2 + H(+) = 7-dehydrocholesterol + NAD(+) + 2 H2O</text>
        <dbReference type="Rhea" id="RHEA:51644"/>
        <dbReference type="ChEBI" id="CHEBI:15377"/>
        <dbReference type="ChEBI" id="CHEBI:15378"/>
        <dbReference type="ChEBI" id="CHEBI:15379"/>
        <dbReference type="ChEBI" id="CHEBI:16113"/>
        <dbReference type="ChEBI" id="CHEBI:17759"/>
        <dbReference type="ChEBI" id="CHEBI:57540"/>
        <dbReference type="ChEBI" id="CHEBI:57945"/>
        <dbReference type="EC" id="1.14.19.21"/>
    </reaction>
    <physiologicalReaction direction="left-to-right" evidence="10">
        <dbReference type="Rhea" id="RHEA:51645"/>
    </physiologicalReaction>
</comment>
<feature type="domain" description="Rieske" evidence="13">
    <location>
        <begin position="57"/>
        <end position="153"/>
    </location>
</feature>
<gene>
    <name evidence="14" type="ORF">PPRIM_AZ9-3.1.T1520010</name>
</gene>
<organism evidence="14 15">
    <name type="scientific">Paramecium primaurelia</name>
    <dbReference type="NCBI Taxonomy" id="5886"/>
    <lineage>
        <taxon>Eukaryota</taxon>
        <taxon>Sar</taxon>
        <taxon>Alveolata</taxon>
        <taxon>Ciliophora</taxon>
        <taxon>Intramacronucleata</taxon>
        <taxon>Oligohymenophorea</taxon>
        <taxon>Peniculida</taxon>
        <taxon>Parameciidae</taxon>
        <taxon>Paramecium</taxon>
    </lineage>
</organism>
<dbReference type="GO" id="GO:0170056">
    <property type="term" value="F:cholesterol 7-desaturase [NAD(P)H] activity"/>
    <property type="evidence" value="ECO:0007669"/>
    <property type="project" value="UniProtKB-EC"/>
</dbReference>
<dbReference type="EMBL" id="CAJJDM010000157">
    <property type="protein sequence ID" value="CAD8112525.1"/>
    <property type="molecule type" value="Genomic_DNA"/>
</dbReference>
<accession>A0A8S1QBG1</accession>
<keyword evidence="3 12" id="KW-0812">Transmembrane</keyword>
<comment type="catalytic activity">
    <reaction evidence="11">
        <text>cholesterol + NADPH + O2 + H(+) = 7-dehydrocholesterol + NADP(+) + 2 H2O</text>
        <dbReference type="Rhea" id="RHEA:45024"/>
        <dbReference type="ChEBI" id="CHEBI:15377"/>
        <dbReference type="ChEBI" id="CHEBI:15378"/>
        <dbReference type="ChEBI" id="CHEBI:15379"/>
        <dbReference type="ChEBI" id="CHEBI:16113"/>
        <dbReference type="ChEBI" id="CHEBI:17759"/>
        <dbReference type="ChEBI" id="CHEBI:57783"/>
        <dbReference type="ChEBI" id="CHEBI:58349"/>
        <dbReference type="EC" id="1.14.19.21"/>
    </reaction>
    <physiologicalReaction direction="left-to-right" evidence="11">
        <dbReference type="Rhea" id="RHEA:45025"/>
    </physiologicalReaction>
</comment>
<dbReference type="Proteomes" id="UP000688137">
    <property type="component" value="Unassembled WGS sequence"/>
</dbReference>
<dbReference type="InterPro" id="IPR050584">
    <property type="entry name" value="Cholesterol_7-desaturase"/>
</dbReference>
<dbReference type="PROSITE" id="PS51296">
    <property type="entry name" value="RIESKE"/>
    <property type="match status" value="1"/>
</dbReference>
<feature type="transmembrane region" description="Helical" evidence="12">
    <location>
        <begin position="6"/>
        <end position="22"/>
    </location>
</feature>
<name>A0A8S1QBG1_PARPR</name>
<evidence type="ECO:0000256" key="9">
    <source>
        <dbReference type="ARBA" id="ARBA00026095"/>
    </source>
</evidence>
<reference evidence="14" key="1">
    <citation type="submission" date="2021-01" db="EMBL/GenBank/DDBJ databases">
        <authorList>
            <consortium name="Genoscope - CEA"/>
            <person name="William W."/>
        </authorList>
    </citation>
    <scope>NUCLEOTIDE SEQUENCE</scope>
</reference>
<comment type="pathway">
    <text evidence="7">Steroid hormone biosynthesis; dafachronic acid biosynthesis.</text>
</comment>
<dbReference type="GO" id="GO:0005737">
    <property type="term" value="C:cytoplasm"/>
    <property type="evidence" value="ECO:0007669"/>
    <property type="project" value="TreeGrafter"/>
</dbReference>
<comment type="caution">
    <text evidence="14">The sequence shown here is derived from an EMBL/GenBank/DDBJ whole genome shotgun (WGS) entry which is preliminary data.</text>
</comment>
<evidence type="ECO:0000256" key="10">
    <source>
        <dbReference type="ARBA" id="ARBA00047853"/>
    </source>
</evidence>
<dbReference type="AlphaFoldDB" id="A0A8S1QBG1"/>
<evidence type="ECO:0000256" key="11">
    <source>
        <dbReference type="ARBA" id="ARBA00049548"/>
    </source>
</evidence>
<dbReference type="Pfam" id="PF19298">
    <property type="entry name" value="KshA_C"/>
    <property type="match status" value="1"/>
</dbReference>
<evidence type="ECO:0000256" key="3">
    <source>
        <dbReference type="ARBA" id="ARBA00022692"/>
    </source>
</evidence>
<comment type="similarity">
    <text evidence="8">Belongs to the cholesterol 7-desaturase family.</text>
</comment>
<evidence type="ECO:0000256" key="6">
    <source>
        <dbReference type="ARBA" id="ARBA00023136"/>
    </source>
</evidence>
<dbReference type="InterPro" id="IPR045605">
    <property type="entry name" value="KshA-like_C"/>
</dbReference>
<dbReference type="PANTHER" id="PTHR21266">
    <property type="entry name" value="IRON-SULFUR DOMAIN CONTAINING PROTEIN"/>
    <property type="match status" value="1"/>
</dbReference>